<proteinExistence type="predicted"/>
<keyword evidence="2" id="KW-1185">Reference proteome</keyword>
<dbReference type="InterPro" id="IPR036047">
    <property type="entry name" value="F-box-like_dom_sf"/>
</dbReference>
<reference evidence="1 2" key="1">
    <citation type="submission" date="2024-05" db="EMBL/GenBank/DDBJ databases">
        <title>Haplotype-resolved chromosome-level genome assembly of Huyou (Citrus changshanensis).</title>
        <authorList>
            <person name="Miao C."/>
            <person name="Chen W."/>
            <person name="Wu Y."/>
            <person name="Wang L."/>
            <person name="Zhao S."/>
            <person name="Grierson D."/>
            <person name="Xu C."/>
            <person name="Chen K."/>
        </authorList>
    </citation>
    <scope>NUCLEOTIDE SEQUENCE [LARGE SCALE GENOMIC DNA]</scope>
    <source>
        <strain evidence="1">01-14</strain>
        <tissue evidence="1">Leaf</tissue>
    </source>
</reference>
<protein>
    <submittedName>
        <fullName evidence="1">Uncharacterized protein</fullName>
    </submittedName>
</protein>
<gene>
    <name evidence="1" type="ORF">WN944_026528</name>
</gene>
<dbReference type="SUPFAM" id="SSF81383">
    <property type="entry name" value="F-box domain"/>
    <property type="match status" value="1"/>
</dbReference>
<sequence length="62" mass="6808">MGITVVDQQPAECISHGISFTTPRDACRSSLVCHVFKSAVDSDIVGEVSAVRQQRDHFQFSL</sequence>
<dbReference type="CDD" id="cd22162">
    <property type="entry name" value="F-box_AtSKIP3-like"/>
    <property type="match status" value="1"/>
</dbReference>
<comment type="caution">
    <text evidence="1">The sequence shown here is derived from an EMBL/GenBank/DDBJ whole genome shotgun (WGS) entry which is preliminary data.</text>
</comment>
<dbReference type="Proteomes" id="UP001428341">
    <property type="component" value="Unassembled WGS sequence"/>
</dbReference>
<accession>A0AAP0LS60</accession>
<dbReference type="EMBL" id="JBCGBO010000024">
    <property type="protein sequence ID" value="KAK9183376.1"/>
    <property type="molecule type" value="Genomic_DNA"/>
</dbReference>
<name>A0AAP0LS60_9ROSI</name>
<evidence type="ECO:0000313" key="2">
    <source>
        <dbReference type="Proteomes" id="UP001428341"/>
    </source>
</evidence>
<organism evidence="1 2">
    <name type="scientific">Citrus x changshan-huyou</name>
    <dbReference type="NCBI Taxonomy" id="2935761"/>
    <lineage>
        <taxon>Eukaryota</taxon>
        <taxon>Viridiplantae</taxon>
        <taxon>Streptophyta</taxon>
        <taxon>Embryophyta</taxon>
        <taxon>Tracheophyta</taxon>
        <taxon>Spermatophyta</taxon>
        <taxon>Magnoliopsida</taxon>
        <taxon>eudicotyledons</taxon>
        <taxon>Gunneridae</taxon>
        <taxon>Pentapetalae</taxon>
        <taxon>rosids</taxon>
        <taxon>malvids</taxon>
        <taxon>Sapindales</taxon>
        <taxon>Rutaceae</taxon>
        <taxon>Aurantioideae</taxon>
        <taxon>Citrus</taxon>
    </lineage>
</organism>
<evidence type="ECO:0000313" key="1">
    <source>
        <dbReference type="EMBL" id="KAK9183376.1"/>
    </source>
</evidence>
<dbReference type="AlphaFoldDB" id="A0AAP0LS60"/>